<dbReference type="PANTHER" id="PTHR40396:SF1">
    <property type="entry name" value="ATPASE AAA-TYPE CORE DOMAIN-CONTAINING PROTEIN"/>
    <property type="match status" value="1"/>
</dbReference>
<reference evidence="1 2" key="1">
    <citation type="journal article" date="2019" name="Nat. Med.">
        <title>A library of human gut bacterial isolates paired with longitudinal multiomics data enables mechanistic microbiome research.</title>
        <authorList>
            <person name="Poyet M."/>
            <person name="Groussin M."/>
            <person name="Gibbons S.M."/>
            <person name="Avila-Pacheco J."/>
            <person name="Jiang X."/>
            <person name="Kearney S.M."/>
            <person name="Perrotta A.R."/>
            <person name="Berdy B."/>
            <person name="Zhao S."/>
            <person name="Lieberman T.D."/>
            <person name="Swanson P.K."/>
            <person name="Smith M."/>
            <person name="Roesemann S."/>
            <person name="Alexander J.E."/>
            <person name="Rich S.A."/>
            <person name="Livny J."/>
            <person name="Vlamakis H."/>
            <person name="Clish C."/>
            <person name="Bullock K."/>
            <person name="Deik A."/>
            <person name="Scott J."/>
            <person name="Pierce K.A."/>
            <person name="Xavier R.J."/>
            <person name="Alm E.J."/>
        </authorList>
    </citation>
    <scope>NUCLEOTIDE SEQUENCE [LARGE SCALE GENOMIC DNA]</scope>
    <source>
        <strain evidence="1 2">BIOML-A1</strain>
    </source>
</reference>
<evidence type="ECO:0000313" key="1">
    <source>
        <dbReference type="EMBL" id="MTR82681.1"/>
    </source>
</evidence>
<dbReference type="Proteomes" id="UP000446657">
    <property type="component" value="Unassembled WGS sequence"/>
</dbReference>
<comment type="caution">
    <text evidence="1">The sequence shown here is derived from an EMBL/GenBank/DDBJ whole genome shotgun (WGS) entry which is preliminary data.</text>
</comment>
<name>A0A844KR74_9FIRM</name>
<dbReference type="PANTHER" id="PTHR40396">
    <property type="entry name" value="ATPASE-LIKE PROTEIN"/>
    <property type="match status" value="1"/>
</dbReference>
<dbReference type="InterPro" id="IPR027417">
    <property type="entry name" value="P-loop_NTPase"/>
</dbReference>
<dbReference type="EMBL" id="WNAL01000032">
    <property type="protein sequence ID" value="MTR82681.1"/>
    <property type="molecule type" value="Genomic_DNA"/>
</dbReference>
<evidence type="ECO:0008006" key="3">
    <source>
        <dbReference type="Google" id="ProtNLM"/>
    </source>
</evidence>
<evidence type="ECO:0000313" key="2">
    <source>
        <dbReference type="Proteomes" id="UP000446657"/>
    </source>
</evidence>
<dbReference type="GO" id="GO:0016887">
    <property type="term" value="F:ATP hydrolysis activity"/>
    <property type="evidence" value="ECO:0007669"/>
    <property type="project" value="InterPro"/>
</dbReference>
<dbReference type="AlphaFoldDB" id="A0A844KR74"/>
<proteinExistence type="predicted"/>
<accession>A0A844KR74</accession>
<dbReference type="GO" id="GO:0005524">
    <property type="term" value="F:ATP binding"/>
    <property type="evidence" value="ECO:0007669"/>
    <property type="project" value="InterPro"/>
</dbReference>
<protein>
    <recommendedName>
        <fullName evidence="3">ATPase AAA-type core domain-containing protein</fullName>
    </recommendedName>
</protein>
<sequence>MKDIYLTNYSVNGIKTLDKTVSLSFYKKTINKEPDTQEYNIKGIYGMNGSGKSGIVTSVEILRNLIIDTGYLNNPVAQKHLDAIVNKKVGELSIEAEFIAKSGAQLLLFQYGITLSKNKAGKFTISHECLKEKNATSKNSSLEIIYEICDGEIIFMYGLEEENGFVVEIRNKTMNLLTTGSACALIYVNMLYSGDGNYSFYREDKVARVIMNAISVLFSFGHKLHVYLDESDDHKPYMIQNTILSCDDVDSQNAKLYSLIGNIFELQNENINVIFSNRNMIAKPRLDKFIETINKLYEFLHIFKSDLMGIEIDKKENGDFWMCDLVMVYDSYKIHAEFESTGIKKLIKLFVYVREMVRGGIVFIDEFDSNLHDVYLCALLEYLMEYGEGQLCFTTHNVGPMDVLKQHKKSIDFLSEDHQIYPWKTNGNYSPSKLYRNGMIEGSPFNVDAIDFIGVFGTGEEDTKRHEIQNTKINGII</sequence>
<dbReference type="SUPFAM" id="SSF52540">
    <property type="entry name" value="P-loop containing nucleoside triphosphate hydrolases"/>
    <property type="match status" value="1"/>
</dbReference>
<dbReference type="Gene3D" id="3.40.50.300">
    <property type="entry name" value="P-loop containing nucleotide triphosphate hydrolases"/>
    <property type="match status" value="1"/>
</dbReference>
<dbReference type="RefSeq" id="WP_155177477.1">
    <property type="nucleotide sequence ID" value="NZ_WNAK01000030.1"/>
</dbReference>
<organism evidence="1 2">
    <name type="scientific">Roseburia faecis</name>
    <dbReference type="NCBI Taxonomy" id="301302"/>
    <lineage>
        <taxon>Bacteria</taxon>
        <taxon>Bacillati</taxon>
        <taxon>Bacillota</taxon>
        <taxon>Clostridia</taxon>
        <taxon>Lachnospirales</taxon>
        <taxon>Lachnospiraceae</taxon>
        <taxon>Roseburia</taxon>
    </lineage>
</organism>
<gene>
    <name evidence="1" type="ORF">GMD30_13525</name>
</gene>